<dbReference type="EMBL" id="VJMH01007451">
    <property type="protein sequence ID" value="KAF0683129.1"/>
    <property type="molecule type" value="Genomic_DNA"/>
</dbReference>
<evidence type="ECO:0000313" key="3">
    <source>
        <dbReference type="EMBL" id="KAF0683129.1"/>
    </source>
</evidence>
<evidence type="ECO:0000259" key="2">
    <source>
        <dbReference type="SMART" id="SM00451"/>
    </source>
</evidence>
<evidence type="ECO:0000313" key="5">
    <source>
        <dbReference type="Proteomes" id="UP000332933"/>
    </source>
</evidence>
<keyword evidence="5" id="KW-1185">Reference proteome</keyword>
<protein>
    <submittedName>
        <fullName evidence="4">Aste57867_24817 protein</fullName>
    </submittedName>
</protein>
<reference evidence="4 5" key="1">
    <citation type="submission" date="2019-03" db="EMBL/GenBank/DDBJ databases">
        <authorList>
            <person name="Gaulin E."/>
            <person name="Dumas B."/>
        </authorList>
    </citation>
    <scope>NUCLEOTIDE SEQUENCE [LARGE SCALE GENOMIC DNA]</scope>
    <source>
        <strain evidence="4">CBS 568.67</strain>
    </source>
</reference>
<reference evidence="3" key="2">
    <citation type="submission" date="2019-06" db="EMBL/GenBank/DDBJ databases">
        <title>Genomics analysis of Aphanomyces spp. identifies a new class of oomycete effector associated with host adaptation.</title>
        <authorList>
            <person name="Gaulin E."/>
        </authorList>
    </citation>
    <scope>NUCLEOTIDE SEQUENCE</scope>
    <source>
        <strain evidence="3">CBS 578.67</strain>
    </source>
</reference>
<dbReference type="Gene3D" id="3.40.50.300">
    <property type="entry name" value="P-loop containing nucleotide triphosphate hydrolases"/>
    <property type="match status" value="1"/>
</dbReference>
<dbReference type="SUPFAM" id="SSF52540">
    <property type="entry name" value="P-loop containing nucleoside triphosphate hydrolases"/>
    <property type="match status" value="1"/>
</dbReference>
<dbReference type="OrthoDB" id="77711at2759"/>
<feature type="region of interest" description="Disordered" evidence="1">
    <location>
        <begin position="1"/>
        <end position="82"/>
    </location>
</feature>
<dbReference type="SMART" id="SM00451">
    <property type="entry name" value="ZnF_U1"/>
    <property type="match status" value="1"/>
</dbReference>
<dbReference type="InterPro" id="IPR027417">
    <property type="entry name" value="P-loop_NTPase"/>
</dbReference>
<dbReference type="InterPro" id="IPR003604">
    <property type="entry name" value="Matrin/U1-like-C_Znf_C2H2"/>
</dbReference>
<dbReference type="EMBL" id="CAADRA010007477">
    <property type="protein sequence ID" value="VFU01452.1"/>
    <property type="molecule type" value="Genomic_DNA"/>
</dbReference>
<dbReference type="GO" id="GO:0003676">
    <property type="term" value="F:nucleic acid binding"/>
    <property type="evidence" value="ECO:0007669"/>
    <property type="project" value="InterPro"/>
</dbReference>
<organism evidence="4 5">
    <name type="scientific">Aphanomyces stellatus</name>
    <dbReference type="NCBI Taxonomy" id="120398"/>
    <lineage>
        <taxon>Eukaryota</taxon>
        <taxon>Sar</taxon>
        <taxon>Stramenopiles</taxon>
        <taxon>Oomycota</taxon>
        <taxon>Saprolegniomycetes</taxon>
        <taxon>Saprolegniales</taxon>
        <taxon>Verrucalvaceae</taxon>
        <taxon>Aphanomyces</taxon>
    </lineage>
</organism>
<dbReference type="GO" id="GO:0008270">
    <property type="term" value="F:zinc ion binding"/>
    <property type="evidence" value="ECO:0007669"/>
    <property type="project" value="InterPro"/>
</dbReference>
<accession>A0A485LRF9</accession>
<evidence type="ECO:0000313" key="4">
    <source>
        <dbReference type="EMBL" id="VFU01452.1"/>
    </source>
</evidence>
<gene>
    <name evidence="4" type="primary">Aste57867_24817</name>
    <name evidence="3" type="ORF">As57867_024739</name>
    <name evidence="4" type="ORF">ASTE57867_24817</name>
</gene>
<feature type="compositionally biased region" description="Low complexity" evidence="1">
    <location>
        <begin position="37"/>
        <end position="54"/>
    </location>
</feature>
<dbReference type="Proteomes" id="UP000332933">
    <property type="component" value="Unassembled WGS sequence"/>
</dbReference>
<evidence type="ECO:0000256" key="1">
    <source>
        <dbReference type="SAM" id="MobiDB-lite"/>
    </source>
</evidence>
<sequence>MAKGPKPKKRPRENAKPATGGGGLVIVNPSLLRCVDKPAAAPPSKKQKPSNAKPGASKSAIKAPTKKGSDATKTPSKPVGSKGGSYMCDVCQISVTTGAKEMHEQGKKHLRALAQAGDVPPPTSTKPVTHEKHKPSTTSHQPAPSVRYLHVRDDDILGAVYALLELEKLHQAVVVVPNKASGALAPQTIAGALKQLGFSAIAVHSKTPATLRKQHLDKLASTSSCILVTTEHFLSSAPSPDSIARLHVPGTAAVPTCGYALLSPSGVPASSSWTAVDTISKPLLQKASSRASLATSIASLQQELPTDNDAQWIQKLASASGLDSDDVGKPTKKAAGLTPAQQKLQALSEKLFVLLATPLTGGASVNVAKMKEKLAAVGLVAQNAATGMSVHNTRLAAQTQWLDGADGAAYGGTWDGPVRHGASKDKTSLAVRATLAPAKDPWTPNPQPSDPQEWGGLYGKPCGHNEVVLQTLRPFFPQEVLNARVCSRAKPAPGNDGFDGCLEFVQWQCQRHKRSMTLWDAEHWLHVASDGQVHRLSKKVMVTKPLSLIRWLVANLRLQTIRSDGQIRPAALLETLSVSLVCGTTKTNQKLPLHVRQCILQYVATGSPDSWLKLELVEKSK</sequence>
<feature type="region of interest" description="Disordered" evidence="1">
    <location>
        <begin position="116"/>
        <end position="143"/>
    </location>
</feature>
<proteinExistence type="predicted"/>
<dbReference type="AlphaFoldDB" id="A0A485LRF9"/>
<feature type="domain" description="U1-type" evidence="2">
    <location>
        <begin position="83"/>
        <end position="116"/>
    </location>
</feature>
<name>A0A485LRF9_9STRA</name>
<feature type="compositionally biased region" description="Basic residues" evidence="1">
    <location>
        <begin position="1"/>
        <end position="11"/>
    </location>
</feature>